<reference evidence="15 16" key="4">
    <citation type="journal article" date="2010" name="Environ. Microbiol.">
        <title>The bacterial genus Collimonas: mycophagy, weathering and other adaptive solutions to life in oligotrophic soil environments.</title>
        <authorList>
            <person name="Leveau J.H."/>
            <person name="Uroz S."/>
            <person name="de Boer W."/>
        </authorList>
    </citation>
    <scope>NUCLEOTIDE SEQUENCE [LARGE SCALE GENOMIC DNA]</scope>
    <source>
        <strain evidence="15 16">Ter331</strain>
    </source>
</reference>
<evidence type="ECO:0000259" key="13">
    <source>
        <dbReference type="Pfam" id="PF00593"/>
    </source>
</evidence>
<dbReference type="Pfam" id="PF07715">
    <property type="entry name" value="Plug"/>
    <property type="match status" value="1"/>
</dbReference>
<dbReference type="AlphaFoldDB" id="G0AHL8"/>
<evidence type="ECO:0000313" key="15">
    <source>
        <dbReference type="EMBL" id="AEK60057.1"/>
    </source>
</evidence>
<organism evidence="15 16">
    <name type="scientific">Collimonas fungivorans (strain Ter331)</name>
    <dbReference type="NCBI Taxonomy" id="1005048"/>
    <lineage>
        <taxon>Bacteria</taxon>
        <taxon>Pseudomonadati</taxon>
        <taxon>Pseudomonadota</taxon>
        <taxon>Betaproteobacteria</taxon>
        <taxon>Burkholderiales</taxon>
        <taxon>Oxalobacteraceae</taxon>
        <taxon>Collimonas</taxon>
    </lineage>
</organism>
<evidence type="ECO:0000256" key="2">
    <source>
        <dbReference type="ARBA" id="ARBA00022448"/>
    </source>
</evidence>
<keyword evidence="16" id="KW-1185">Reference proteome</keyword>
<reference evidence="15 16" key="2">
    <citation type="journal article" date="2006" name="J. Microbiol. Methods">
        <title>Genomic flank-sequencing of plasposon insertion sites for rapid identification of functional genes.</title>
        <authorList>
            <person name="Leveau J.H."/>
            <person name="Gerards S."/>
            <person name="Fritsche K."/>
            <person name="Zondag G."/>
            <person name="van Veen J.A."/>
        </authorList>
    </citation>
    <scope>NUCLEOTIDE SEQUENCE [LARGE SCALE GENOMIC DNA]</scope>
    <source>
        <strain evidence="15 16">Ter331</strain>
    </source>
</reference>
<dbReference type="KEGG" id="cfu:CFU_0219"/>
<dbReference type="PANTHER" id="PTHR32552:SF81">
    <property type="entry name" value="TONB-DEPENDENT OUTER MEMBRANE RECEPTOR"/>
    <property type="match status" value="1"/>
</dbReference>
<feature type="domain" description="TonB-dependent receptor plug" evidence="14">
    <location>
        <begin position="97"/>
        <end position="207"/>
    </location>
</feature>
<keyword evidence="6" id="KW-0408">Iron</keyword>
<protein>
    <submittedName>
        <fullName evidence="15">TonB-dependent receptor</fullName>
    </submittedName>
</protein>
<evidence type="ECO:0000256" key="6">
    <source>
        <dbReference type="ARBA" id="ARBA00023004"/>
    </source>
</evidence>
<evidence type="ECO:0000256" key="10">
    <source>
        <dbReference type="ARBA" id="ARBA00023237"/>
    </source>
</evidence>
<reference evidence="15 16" key="5">
    <citation type="journal article" date="2011" name="ISME J.">
        <title>Dual transcriptional profiling of a bacterial/fungal confrontation: Collimonas fungivorans versus Aspergillus niger.</title>
        <authorList>
            <person name="Mela F."/>
            <person name="Fritsche K."/>
            <person name="de Boer W."/>
            <person name="van Veen J.A."/>
            <person name="de Graaff L.H."/>
            <person name="van den Berg M."/>
            <person name="Leveau J.H."/>
        </authorList>
    </citation>
    <scope>NUCLEOTIDE SEQUENCE [LARGE SCALE GENOMIC DNA]</scope>
    <source>
        <strain evidence="15 16">Ter331</strain>
    </source>
</reference>
<dbReference type="PROSITE" id="PS52016">
    <property type="entry name" value="TONB_DEPENDENT_REC_3"/>
    <property type="match status" value="1"/>
</dbReference>
<reference evidence="16" key="6">
    <citation type="submission" date="2011-05" db="EMBL/GenBank/DDBJ databases">
        <title>Complete sequence of Collimonas fungivorans Ter331.</title>
        <authorList>
            <person name="Leveau J.H."/>
        </authorList>
    </citation>
    <scope>NUCLEOTIDE SEQUENCE [LARGE SCALE GENOMIC DNA]</scope>
    <source>
        <strain evidence="16">Ter331</strain>
    </source>
</reference>
<evidence type="ECO:0000256" key="11">
    <source>
        <dbReference type="PROSITE-ProRule" id="PRU01360"/>
    </source>
</evidence>
<keyword evidence="15" id="KW-0675">Receptor</keyword>
<keyword evidence="5 11" id="KW-0812">Transmembrane</keyword>
<reference evidence="15 16" key="3">
    <citation type="journal article" date="2008" name="FEMS Microbiol. Ecol.">
        <title>Identification and characterization of genes underlying chitinolysis in Collimonas fungivorans Ter331.</title>
        <authorList>
            <person name="Fritsche K."/>
            <person name="de Boer W."/>
            <person name="Gerards S."/>
            <person name="van den Berg M."/>
            <person name="van Veen J.A."/>
            <person name="Leveau J.H."/>
        </authorList>
    </citation>
    <scope>NUCLEOTIDE SEQUENCE [LARGE SCALE GENOMIC DNA]</scope>
    <source>
        <strain evidence="15 16">Ter331</strain>
    </source>
</reference>
<gene>
    <name evidence="15" type="primary">fyuA</name>
    <name evidence="15" type="ordered locus">CFU_0219</name>
</gene>
<keyword evidence="3 11" id="KW-1134">Transmembrane beta strand</keyword>
<evidence type="ECO:0000256" key="4">
    <source>
        <dbReference type="ARBA" id="ARBA00022496"/>
    </source>
</evidence>
<dbReference type="SUPFAM" id="SSF56935">
    <property type="entry name" value="Porins"/>
    <property type="match status" value="1"/>
</dbReference>
<accession>G0AHL8</accession>
<keyword evidence="2 11" id="KW-0813">Transport</keyword>
<evidence type="ECO:0000256" key="7">
    <source>
        <dbReference type="ARBA" id="ARBA00023065"/>
    </source>
</evidence>
<dbReference type="InterPro" id="IPR000531">
    <property type="entry name" value="Beta-barrel_TonB"/>
</dbReference>
<evidence type="ECO:0000256" key="1">
    <source>
        <dbReference type="ARBA" id="ARBA00004571"/>
    </source>
</evidence>
<evidence type="ECO:0000256" key="3">
    <source>
        <dbReference type="ARBA" id="ARBA00022452"/>
    </source>
</evidence>
<reference evidence="15 16" key="1">
    <citation type="journal article" date="2004" name="Environ. Microbiol.">
        <title>Phylogeny-function analysis of (meta)genomic libraries: screening for expression of ribosomal RNA genes by large-insert library fluorescent in situ hybridization (LIL-FISH).</title>
        <authorList>
            <person name="Leveau J.H."/>
            <person name="Gerards S."/>
            <person name="de Boer W."/>
            <person name="van Veen J.A."/>
        </authorList>
    </citation>
    <scope>NUCLEOTIDE SEQUENCE [LARGE SCALE GENOMIC DNA]</scope>
    <source>
        <strain evidence="15 16">Ter331</strain>
    </source>
</reference>
<dbReference type="InterPro" id="IPR012910">
    <property type="entry name" value="Plug_dom"/>
</dbReference>
<dbReference type="InterPro" id="IPR039426">
    <property type="entry name" value="TonB-dep_rcpt-like"/>
</dbReference>
<evidence type="ECO:0000256" key="5">
    <source>
        <dbReference type="ARBA" id="ARBA00022692"/>
    </source>
</evidence>
<dbReference type="HOGENOM" id="CLU_008287_15_0_4"/>
<keyword evidence="9 11" id="KW-0472">Membrane</keyword>
<dbReference type="eggNOG" id="COG4774">
    <property type="taxonomic scope" value="Bacteria"/>
</dbReference>
<dbReference type="InterPro" id="IPR036942">
    <property type="entry name" value="Beta-barrel_TonB_sf"/>
</dbReference>
<dbReference type="GO" id="GO:0006826">
    <property type="term" value="P:iron ion transport"/>
    <property type="evidence" value="ECO:0007669"/>
    <property type="project" value="UniProtKB-KW"/>
</dbReference>
<dbReference type="Pfam" id="PF00593">
    <property type="entry name" value="TonB_dep_Rec_b-barrel"/>
    <property type="match status" value="1"/>
</dbReference>
<sequence>MRSMQTKQAKQEFVQVRFINIDNRGMGKMGKRARAHARMYCAQKMVLTLGVALPFGAALAQTTGSTAPAATAEAPQSGSSLQLETMTVTAQRRVEKIKDVPISVTLLKGETLDVLNSGGQDIRVLAGKVPSLNIESSNGRTFPRFYIRGYGNTDFSTFASQPVSLIFDDVVQENAALKGFPMFDLAGVEVLRGPQGTLFGRNTPAGVVKFDSAKPNLDKVSGYYSVSDGTHNTANVEAAVNVPLSDQWAMRFSTLLQHRDNWVTNNGGGTPFLEGYDEQAGRLQFLYKPDGTFNALFNIHARATTGSARLFRANILEKGSDGFVAGFDPSQITTNAINTQSLHTAGGSARLSWNLDQVKLYSITGYETISSYFSRGDIDGGTPTGPGFIPFQVQTGGGVADHKQFSQEFRVESKNEGPLNWQTGLYYFYEDVAGNSSNFNSTTQLQTSYLQNRQKNTAYAVFGSLTYDVNDRLKLRGGLRYTEDKKDFSNEVANNVTFTGPGAISENKSNVSWDLSANYALTKDISTYARVATGFRAPSIAAPSSSVPITVANAETITSYEAGIKADLFNRRARANFSVYSFDVKNQQLTAVGGNSNSIMLINAAKTVGRGAELDLEANLSERLRVTVGGSYNYTQIRDPNLLVAGCASCTMLNTQVRPGLYSIDGNPLPQAPKWIANVTARYGIPMGNNDELFFYTDWAYRSKINFFLYNSTEFTGKPLLEGGLRIGYKWDGDKYEVAAFARNITNKIVAVGGIDFDNRTAFINDPRMFGVQFRSNF</sequence>
<dbReference type="PANTHER" id="PTHR32552">
    <property type="entry name" value="FERRICHROME IRON RECEPTOR-RELATED"/>
    <property type="match status" value="1"/>
</dbReference>
<dbReference type="Gene3D" id="2.40.170.20">
    <property type="entry name" value="TonB-dependent receptor, beta-barrel domain"/>
    <property type="match status" value="1"/>
</dbReference>
<evidence type="ECO:0000313" key="16">
    <source>
        <dbReference type="Proteomes" id="UP000008392"/>
    </source>
</evidence>
<name>G0AHL8_COLFT</name>
<feature type="domain" description="TonB-dependent receptor-like beta-barrel" evidence="13">
    <location>
        <begin position="344"/>
        <end position="745"/>
    </location>
</feature>
<comment type="subcellular location">
    <subcellularLocation>
        <location evidence="1 11">Cell outer membrane</location>
        <topology evidence="1 11">Multi-pass membrane protein</topology>
    </subcellularLocation>
</comment>
<keyword evidence="8 12" id="KW-0798">TonB box</keyword>
<proteinExistence type="inferred from homology"/>
<keyword evidence="4" id="KW-0410">Iron transport</keyword>
<dbReference type="Proteomes" id="UP000008392">
    <property type="component" value="Chromosome"/>
</dbReference>
<evidence type="ECO:0000259" key="14">
    <source>
        <dbReference type="Pfam" id="PF07715"/>
    </source>
</evidence>
<dbReference type="STRING" id="1005048.CFU_0219"/>
<evidence type="ECO:0000256" key="9">
    <source>
        <dbReference type="ARBA" id="ARBA00023136"/>
    </source>
</evidence>
<dbReference type="GO" id="GO:0009279">
    <property type="term" value="C:cell outer membrane"/>
    <property type="evidence" value="ECO:0007669"/>
    <property type="project" value="UniProtKB-SubCell"/>
</dbReference>
<dbReference type="EMBL" id="CP002745">
    <property type="protein sequence ID" value="AEK60057.1"/>
    <property type="molecule type" value="Genomic_DNA"/>
</dbReference>
<comment type="similarity">
    <text evidence="11 12">Belongs to the TonB-dependent receptor family.</text>
</comment>
<evidence type="ECO:0000256" key="12">
    <source>
        <dbReference type="RuleBase" id="RU003357"/>
    </source>
</evidence>
<keyword evidence="10 11" id="KW-0998">Cell outer membrane</keyword>
<evidence type="ECO:0000256" key="8">
    <source>
        <dbReference type="ARBA" id="ARBA00023077"/>
    </source>
</evidence>
<keyword evidence="7" id="KW-0406">Ion transport</keyword>